<dbReference type="EMBL" id="AQPH01000062">
    <property type="protein sequence ID" value="EPY00902.1"/>
    <property type="molecule type" value="Genomic_DNA"/>
</dbReference>
<evidence type="ECO:0000313" key="2">
    <source>
        <dbReference type="Proteomes" id="UP000015350"/>
    </source>
</evidence>
<organism evidence="1 2">
    <name type="scientific">Magnetospirillum fulvum MGU-K5</name>
    <dbReference type="NCBI Taxonomy" id="1316936"/>
    <lineage>
        <taxon>Bacteria</taxon>
        <taxon>Pseudomonadati</taxon>
        <taxon>Pseudomonadota</taxon>
        <taxon>Alphaproteobacteria</taxon>
        <taxon>Rhodospirillales</taxon>
        <taxon>Rhodospirillaceae</taxon>
        <taxon>Magnetospirillum</taxon>
    </lineage>
</organism>
<dbReference type="eggNOG" id="ENOG5033BJV">
    <property type="taxonomic scope" value="Bacteria"/>
</dbReference>
<reference evidence="1 2" key="1">
    <citation type="submission" date="2013-04" db="EMBL/GenBank/DDBJ databases">
        <authorList>
            <person name="Kuznetsov B."/>
            <person name="Ivanovsky R."/>
        </authorList>
    </citation>
    <scope>NUCLEOTIDE SEQUENCE [LARGE SCALE GENOMIC DNA]</scope>
    <source>
        <strain evidence="1 2">MGU-K5</strain>
    </source>
</reference>
<gene>
    <name evidence="1" type="ORF">K678_13750</name>
</gene>
<evidence type="ECO:0000313" key="1">
    <source>
        <dbReference type="EMBL" id="EPY00902.1"/>
    </source>
</evidence>
<dbReference type="OrthoDB" id="7220707at2"/>
<name>S9S4K6_MAGFU</name>
<dbReference type="STRING" id="1316936.K678_13750"/>
<accession>S9S4K6</accession>
<sequence length="81" mass="8806">MAQETLFICQPYVLGKKGGLKPQPPITYTTEAQASLRAHRIMEGGSAAGVDVVRQTADPDMGDYDEPIFLERLGTVPQLDT</sequence>
<protein>
    <submittedName>
        <fullName evidence="1">Uncharacterized protein</fullName>
    </submittedName>
</protein>
<comment type="caution">
    <text evidence="1">The sequence shown here is derived from an EMBL/GenBank/DDBJ whole genome shotgun (WGS) entry which is preliminary data.</text>
</comment>
<dbReference type="RefSeq" id="WP_021133042.1">
    <property type="nucleotide sequence ID" value="NZ_AQPH01000062.1"/>
</dbReference>
<dbReference type="AlphaFoldDB" id="S9S4K6"/>
<dbReference type="PATRIC" id="fig|1316936.3.peg.2747"/>
<proteinExistence type="predicted"/>
<dbReference type="Proteomes" id="UP000015350">
    <property type="component" value="Unassembled WGS sequence"/>
</dbReference>